<evidence type="ECO:0000313" key="1">
    <source>
        <dbReference type="EMBL" id="MDR6536719.1"/>
    </source>
</evidence>
<dbReference type="EMBL" id="JAVDRF010000004">
    <property type="protein sequence ID" value="MDR6536719.1"/>
    <property type="molecule type" value="Genomic_DNA"/>
</dbReference>
<name>A0ABU1NE69_9BURK</name>
<accession>A0ABU1NE69</accession>
<reference evidence="1 2" key="1">
    <citation type="submission" date="2023-07" db="EMBL/GenBank/DDBJ databases">
        <title>Sorghum-associated microbial communities from plants grown in Nebraska, USA.</title>
        <authorList>
            <person name="Schachtman D."/>
        </authorList>
    </citation>
    <scope>NUCLEOTIDE SEQUENCE [LARGE SCALE GENOMIC DNA]</scope>
    <source>
        <strain evidence="1 2">DS1781</strain>
    </source>
</reference>
<proteinExistence type="predicted"/>
<dbReference type="RefSeq" id="WP_309901969.1">
    <property type="nucleotide sequence ID" value="NZ_JAVDRF010000004.1"/>
</dbReference>
<comment type="caution">
    <text evidence="1">The sequence shown here is derived from an EMBL/GenBank/DDBJ whole genome shotgun (WGS) entry which is preliminary data.</text>
</comment>
<organism evidence="1 2">
    <name type="scientific">Variovorax soli</name>
    <dbReference type="NCBI Taxonomy" id="376815"/>
    <lineage>
        <taxon>Bacteria</taxon>
        <taxon>Pseudomonadati</taxon>
        <taxon>Pseudomonadota</taxon>
        <taxon>Betaproteobacteria</taxon>
        <taxon>Burkholderiales</taxon>
        <taxon>Comamonadaceae</taxon>
        <taxon>Variovorax</taxon>
    </lineage>
</organism>
<sequence>MNSSHACTDYELRFNALFAGRRNYAFPCDALGHVDIDSLSERARINYLYARAVMGIELAWPEVRPSLWH</sequence>
<keyword evidence="2" id="KW-1185">Reference proteome</keyword>
<gene>
    <name evidence="1" type="ORF">J2739_002492</name>
</gene>
<protein>
    <submittedName>
        <fullName evidence="1">Uncharacterized protein</fullName>
    </submittedName>
</protein>
<dbReference type="Proteomes" id="UP001184230">
    <property type="component" value="Unassembled WGS sequence"/>
</dbReference>
<evidence type="ECO:0000313" key="2">
    <source>
        <dbReference type="Proteomes" id="UP001184230"/>
    </source>
</evidence>